<evidence type="ECO:0008006" key="4">
    <source>
        <dbReference type="Google" id="ProtNLM"/>
    </source>
</evidence>
<dbReference type="OrthoDB" id="768690at2759"/>
<feature type="transmembrane region" description="Helical" evidence="1">
    <location>
        <begin position="251"/>
        <end position="276"/>
    </location>
</feature>
<dbReference type="GO" id="GO:0016020">
    <property type="term" value="C:membrane"/>
    <property type="evidence" value="ECO:0007669"/>
    <property type="project" value="TreeGrafter"/>
</dbReference>
<evidence type="ECO:0000256" key="1">
    <source>
        <dbReference type="SAM" id="Phobius"/>
    </source>
</evidence>
<name>A0A5C7I210_9ROSI</name>
<keyword evidence="1" id="KW-0812">Transmembrane</keyword>
<dbReference type="CDD" id="cd12087">
    <property type="entry name" value="TM_EGFR-like"/>
    <property type="match status" value="1"/>
</dbReference>
<dbReference type="Proteomes" id="UP000323000">
    <property type="component" value="Chromosome 4"/>
</dbReference>
<keyword evidence="1" id="KW-0472">Membrane</keyword>
<dbReference type="Pfam" id="PF06697">
    <property type="entry name" value="DUF1191"/>
    <property type="match status" value="1"/>
</dbReference>
<proteinExistence type="predicted"/>
<reference evidence="3" key="1">
    <citation type="journal article" date="2019" name="Gigascience">
        <title>De novo genome assembly of the endangered Acer yangbiense, a plant species with extremely small populations endemic to Yunnan Province, China.</title>
        <authorList>
            <person name="Yang J."/>
            <person name="Wariss H.M."/>
            <person name="Tao L."/>
            <person name="Zhang R."/>
            <person name="Yun Q."/>
            <person name="Hollingsworth P."/>
            <person name="Dao Z."/>
            <person name="Luo G."/>
            <person name="Guo H."/>
            <person name="Ma Y."/>
            <person name="Sun W."/>
        </authorList>
    </citation>
    <scope>NUCLEOTIDE SEQUENCE [LARGE SCALE GENOMIC DNA]</scope>
    <source>
        <strain evidence="3">cv. Malutang</strain>
    </source>
</reference>
<organism evidence="2 3">
    <name type="scientific">Acer yangbiense</name>
    <dbReference type="NCBI Taxonomy" id="1000413"/>
    <lineage>
        <taxon>Eukaryota</taxon>
        <taxon>Viridiplantae</taxon>
        <taxon>Streptophyta</taxon>
        <taxon>Embryophyta</taxon>
        <taxon>Tracheophyta</taxon>
        <taxon>Spermatophyta</taxon>
        <taxon>Magnoliopsida</taxon>
        <taxon>eudicotyledons</taxon>
        <taxon>Gunneridae</taxon>
        <taxon>Pentapetalae</taxon>
        <taxon>rosids</taxon>
        <taxon>malvids</taxon>
        <taxon>Sapindales</taxon>
        <taxon>Sapindaceae</taxon>
        <taxon>Hippocastanoideae</taxon>
        <taxon>Acereae</taxon>
        <taxon>Acer</taxon>
    </lineage>
</organism>
<protein>
    <recommendedName>
        <fullName evidence="4">Malectin-like domain-containing protein</fullName>
    </recommendedName>
</protein>
<dbReference type="AlphaFoldDB" id="A0A5C7I210"/>
<accession>A0A5C7I210</accession>
<sequence length="322" mass="36091">MGFLLNFIEHEWHKEVLMGSVKQSGDNIVSVILIFSLLLCSSMAQSQNSSNTHDPELLQALFHSYANETLSRHHTGNLYNITLPSNFTTVQVSVVRLRSGRFWSVGANFSYFQIPKRVIPRPYAKRIAIVFDNLGNLSSYYYKVPNHSLVAPVVGFNGYDASNLSALNDEKLTFSVTDNPILISFPQISLEGHKNVTPKCVKFGDGGSVEFINMTQPNVCVTQGAGHFSVVVPSPPTPPKKKEEKQHWKRWVVGFVGGFLGLILLIVVGMIVFMVLRRKKIKEMENESEKGVAFDTFWIGRSRMPSATMMRTQPALEDDYDA</sequence>
<dbReference type="PANTHER" id="PTHR33512:SF7">
    <property type="entry name" value="LEGUME LECTIN DOMAIN-CONTAINING PROTEIN"/>
    <property type="match status" value="1"/>
</dbReference>
<evidence type="ECO:0000313" key="2">
    <source>
        <dbReference type="EMBL" id="TXG62979.1"/>
    </source>
</evidence>
<gene>
    <name evidence="2" type="ORF">EZV62_009973</name>
</gene>
<evidence type="ECO:0000313" key="3">
    <source>
        <dbReference type="Proteomes" id="UP000323000"/>
    </source>
</evidence>
<comment type="caution">
    <text evidence="2">The sequence shown here is derived from an EMBL/GenBank/DDBJ whole genome shotgun (WGS) entry which is preliminary data.</text>
</comment>
<keyword evidence="1" id="KW-1133">Transmembrane helix</keyword>
<dbReference type="InterPro" id="IPR010605">
    <property type="entry name" value="DUF1191"/>
</dbReference>
<keyword evidence="3" id="KW-1185">Reference proteome</keyword>
<dbReference type="PANTHER" id="PTHR33512">
    <property type="entry name" value="PROTEIN, PUTATIVE (DUF1191)-RELATED"/>
    <property type="match status" value="1"/>
</dbReference>
<dbReference type="EMBL" id="VAHF01000004">
    <property type="protein sequence ID" value="TXG62979.1"/>
    <property type="molecule type" value="Genomic_DNA"/>
</dbReference>